<dbReference type="STRING" id="943830.A4A58_08520"/>
<accession>A0A163YFM7</accession>
<gene>
    <name evidence="5" type="ORF">A4A58_08520</name>
</gene>
<evidence type="ECO:0000313" key="5">
    <source>
        <dbReference type="EMBL" id="KZD22106.1"/>
    </source>
</evidence>
<dbReference type="InterPro" id="IPR030678">
    <property type="entry name" value="Peptide/Ni-bd"/>
</dbReference>
<dbReference type="CDD" id="cd08495">
    <property type="entry name" value="PBP2_NikA_DppA_OppA_like_8"/>
    <property type="match status" value="1"/>
</dbReference>
<keyword evidence="6" id="KW-1185">Reference proteome</keyword>
<evidence type="ECO:0000259" key="4">
    <source>
        <dbReference type="Pfam" id="PF00496"/>
    </source>
</evidence>
<evidence type="ECO:0000313" key="6">
    <source>
        <dbReference type="Proteomes" id="UP000076574"/>
    </source>
</evidence>
<dbReference type="InterPro" id="IPR039424">
    <property type="entry name" value="SBP_5"/>
</dbReference>
<dbReference type="GO" id="GO:0015833">
    <property type="term" value="P:peptide transport"/>
    <property type="evidence" value="ECO:0007669"/>
    <property type="project" value="TreeGrafter"/>
</dbReference>
<dbReference type="Gene3D" id="3.90.76.10">
    <property type="entry name" value="Dipeptide-binding Protein, Domain 1"/>
    <property type="match status" value="1"/>
</dbReference>
<dbReference type="PANTHER" id="PTHR30290:SF83">
    <property type="entry name" value="ABC TRANSPORTER SUBSTRATE-BINDING PROTEIN"/>
    <property type="match status" value="1"/>
</dbReference>
<dbReference type="OrthoDB" id="9803988at2"/>
<dbReference type="PIRSF" id="PIRSF002741">
    <property type="entry name" value="MppA"/>
    <property type="match status" value="1"/>
</dbReference>
<reference evidence="5 6" key="1">
    <citation type="submission" date="2016-03" db="EMBL/GenBank/DDBJ databases">
        <title>Microsymbionts genomes from the relict species Vavilovia formosa (Stev.) Fed.</title>
        <authorList>
            <person name="Kopat V."/>
            <person name="Chirak E."/>
            <person name="Kimeklis A."/>
            <person name="Andronov E."/>
        </authorList>
    </citation>
    <scope>NUCLEOTIDE SEQUENCE [LARGE SCALE GENOMIC DNA]</scope>
    <source>
        <strain evidence="5 6">Vaf07</strain>
    </source>
</reference>
<dbReference type="InterPro" id="IPR000914">
    <property type="entry name" value="SBP_5_dom"/>
</dbReference>
<proteinExistence type="inferred from homology"/>
<comment type="caution">
    <text evidence="5">The sequence shown here is derived from an EMBL/GenBank/DDBJ whole genome shotgun (WGS) entry which is preliminary data.</text>
</comment>
<keyword evidence="3" id="KW-0732">Signal</keyword>
<dbReference type="EMBL" id="LVYV01000023">
    <property type="protein sequence ID" value="KZD22106.1"/>
    <property type="molecule type" value="Genomic_DNA"/>
</dbReference>
<protein>
    <submittedName>
        <fullName evidence="5">ABC transporter substrate-binding protein</fullName>
    </submittedName>
</protein>
<sequence length="555" mass="61094">MRIEKPTKSRLATAITLLTLATALTLPQVARAETVLRIGMTAADIPRTLGQPDQGFEGNRFTGNTMYDGLTGWDLSSATKASVVIPALATEWAVDDADKKKWTFKLRPGVTFHDGSAFNADAVVWNVDKVLKQDAVQFDASQVGVTASRMPTLVSAKKIDDMTVELTTKEPDSFLPINLTNLFMASPTKWQALFDKAEGADAKAKSQAAWAAFAREASGTGPWKMSKFTPRERLELVKNDAYWNKDRVPKTDKMVLLPMPEANARTAALLSGQVDWVEAPAPDAVKEITARGFKIEKNEQPHVWPWQFSRVEGSPWNDIRVRKAANLCIDREGLKDGLLAGLMVPATGTFEPGHPWRGKPTFEIKYDLKAAQALMKEAGYGPTKKLEVKTQTSASGSGQMLPLPMNEYLQQALAECYFDVKLDVIEWNTLFTNWRRGVKDPSANGSNSTNVTYAAMDPFFALVRFLQSSMAPPVSNNWGFINNPKFDELVTKARTTFDATARDAALAELHAASVDDAAFLYVAHDVGPRALSPKIKGFVQPKSWFVDFSPVSITP</sequence>
<comment type="subcellular location">
    <subcellularLocation>
        <location evidence="1">Periplasm</location>
    </subcellularLocation>
</comment>
<dbReference type="RefSeq" id="WP_068734499.1">
    <property type="nucleotide sequence ID" value="NZ_LVYV01000023.1"/>
</dbReference>
<feature type="chain" id="PRO_5007847934" evidence="3">
    <location>
        <begin position="33"/>
        <end position="555"/>
    </location>
</feature>
<dbReference type="SUPFAM" id="SSF53850">
    <property type="entry name" value="Periplasmic binding protein-like II"/>
    <property type="match status" value="1"/>
</dbReference>
<dbReference type="GO" id="GO:0043190">
    <property type="term" value="C:ATP-binding cassette (ABC) transporter complex"/>
    <property type="evidence" value="ECO:0007669"/>
    <property type="project" value="InterPro"/>
</dbReference>
<dbReference type="AlphaFoldDB" id="A0A163YFM7"/>
<evidence type="ECO:0000256" key="2">
    <source>
        <dbReference type="ARBA" id="ARBA00005695"/>
    </source>
</evidence>
<dbReference type="GO" id="GO:1904680">
    <property type="term" value="F:peptide transmembrane transporter activity"/>
    <property type="evidence" value="ECO:0007669"/>
    <property type="project" value="TreeGrafter"/>
</dbReference>
<comment type="similarity">
    <text evidence="2">Belongs to the bacterial solute-binding protein 5 family.</text>
</comment>
<feature type="signal peptide" evidence="3">
    <location>
        <begin position="1"/>
        <end position="32"/>
    </location>
</feature>
<dbReference type="Pfam" id="PF00496">
    <property type="entry name" value="SBP_bac_5"/>
    <property type="match status" value="1"/>
</dbReference>
<dbReference type="Gene3D" id="3.10.105.10">
    <property type="entry name" value="Dipeptide-binding Protein, Domain 3"/>
    <property type="match status" value="1"/>
</dbReference>
<dbReference type="Gene3D" id="3.40.190.10">
    <property type="entry name" value="Periplasmic binding protein-like II"/>
    <property type="match status" value="1"/>
</dbReference>
<dbReference type="GO" id="GO:0030288">
    <property type="term" value="C:outer membrane-bounded periplasmic space"/>
    <property type="evidence" value="ECO:0007669"/>
    <property type="project" value="UniProtKB-ARBA"/>
</dbReference>
<evidence type="ECO:0000256" key="3">
    <source>
        <dbReference type="SAM" id="SignalP"/>
    </source>
</evidence>
<organism evidence="5 6">
    <name type="scientific">Tardiphaga robiniae</name>
    <dbReference type="NCBI Taxonomy" id="943830"/>
    <lineage>
        <taxon>Bacteria</taxon>
        <taxon>Pseudomonadati</taxon>
        <taxon>Pseudomonadota</taxon>
        <taxon>Alphaproteobacteria</taxon>
        <taxon>Hyphomicrobiales</taxon>
        <taxon>Nitrobacteraceae</taxon>
        <taxon>Tardiphaga</taxon>
    </lineage>
</organism>
<dbReference type="Proteomes" id="UP000076574">
    <property type="component" value="Unassembled WGS sequence"/>
</dbReference>
<dbReference type="PANTHER" id="PTHR30290">
    <property type="entry name" value="PERIPLASMIC BINDING COMPONENT OF ABC TRANSPORTER"/>
    <property type="match status" value="1"/>
</dbReference>
<feature type="domain" description="Solute-binding protein family 5" evidence="4">
    <location>
        <begin position="84"/>
        <end position="443"/>
    </location>
</feature>
<evidence type="ECO:0000256" key="1">
    <source>
        <dbReference type="ARBA" id="ARBA00004418"/>
    </source>
</evidence>
<name>A0A163YFM7_9BRAD</name>